<reference evidence="2 3" key="1">
    <citation type="submission" date="2024-08" db="EMBL/GenBank/DDBJ databases">
        <authorList>
            <person name="Lu H."/>
        </authorList>
    </citation>
    <scope>NUCLEOTIDE SEQUENCE [LARGE SCALE GENOMIC DNA]</scope>
    <source>
        <strain evidence="2 3">DXS20W</strain>
    </source>
</reference>
<gene>
    <name evidence="2" type="ORF">ACG04Q_23155</name>
</gene>
<protein>
    <recommendedName>
        <fullName evidence="4">Glycosyltransferase RgtA/B/C/D-like domain-containing protein</fullName>
    </recommendedName>
</protein>
<dbReference type="RefSeq" id="WP_394513908.1">
    <property type="nucleotide sequence ID" value="NZ_JBIGHX010000010.1"/>
</dbReference>
<dbReference type="EMBL" id="JBIGHX010000010">
    <property type="protein sequence ID" value="MFG6464488.1"/>
    <property type="molecule type" value="Genomic_DNA"/>
</dbReference>
<feature type="transmembrane region" description="Helical" evidence="1">
    <location>
        <begin position="641"/>
        <end position="666"/>
    </location>
</feature>
<keyword evidence="3" id="KW-1185">Reference proteome</keyword>
<proteinExistence type="predicted"/>
<feature type="transmembrane region" description="Helical" evidence="1">
    <location>
        <begin position="319"/>
        <end position="344"/>
    </location>
</feature>
<keyword evidence="1" id="KW-0812">Transmembrane</keyword>
<dbReference type="Proteomes" id="UP001606302">
    <property type="component" value="Unassembled WGS sequence"/>
</dbReference>
<feature type="transmembrane region" description="Helical" evidence="1">
    <location>
        <begin position="592"/>
        <end position="611"/>
    </location>
</feature>
<feature type="transmembrane region" description="Helical" evidence="1">
    <location>
        <begin position="423"/>
        <end position="445"/>
    </location>
</feature>
<feature type="transmembrane region" description="Helical" evidence="1">
    <location>
        <begin position="457"/>
        <end position="477"/>
    </location>
</feature>
<evidence type="ECO:0000256" key="1">
    <source>
        <dbReference type="SAM" id="Phobius"/>
    </source>
</evidence>
<organism evidence="2 3">
    <name type="scientific">Pelomonas lactea</name>
    <dbReference type="NCBI Taxonomy" id="3299030"/>
    <lineage>
        <taxon>Bacteria</taxon>
        <taxon>Pseudomonadati</taxon>
        <taxon>Pseudomonadota</taxon>
        <taxon>Betaproteobacteria</taxon>
        <taxon>Burkholderiales</taxon>
        <taxon>Sphaerotilaceae</taxon>
        <taxon>Roseateles</taxon>
    </lineage>
</organism>
<evidence type="ECO:0000313" key="2">
    <source>
        <dbReference type="EMBL" id="MFG6464488.1"/>
    </source>
</evidence>
<feature type="transmembrane region" description="Helical" evidence="1">
    <location>
        <begin position="364"/>
        <end position="387"/>
    </location>
</feature>
<name>A0ABW7GR71_9BURK</name>
<keyword evidence="1" id="KW-0472">Membrane</keyword>
<feature type="transmembrane region" description="Helical" evidence="1">
    <location>
        <begin position="617"/>
        <end position="634"/>
    </location>
</feature>
<feature type="transmembrane region" description="Helical" evidence="1">
    <location>
        <begin position="561"/>
        <end position="580"/>
    </location>
</feature>
<sequence>MSALRRAAGGLAAALLVGLLLVFVHQRINPHRLEVWIDSPSNGSLRLEARCQGEGASVFRHRESIQARYQRVRLPLPGCRLGELSLRSDKAEGRIAAVLISRYGVPQQQLLGEKRTLGGEAFLRLDSRPDRAQGVDLASPLTLAGEGRDTGVAGAGALQLMLVPLLVWVAALVLPRRDQEADGPASFMKGWGAVAILAVVTMAWLVRTDVSLSPDEGLHVTTAHYHFERWIKPAIGAVELEPAYRSSIYGVSYLSATDPVYVIAAKFAVAAWPLLQDDVLGLRLFNVLLLVWVFAAAARLRYGVMFTLPLLLMPQAWYLFAYFNGDALPYALSAMLCVLALAHWTRATPHDAPSAARVLAFGGLVGMLLLSKQNYWPCTVLLAMLWMSTCRPGLGASGWRWFCVASAGLVVTLPLALDGTLPPVRLAPAAACLLAVLGLLCTWILRQWRAREGWMARRWMAGGLALGLCGVIGVKMADELANNPAPWAAERAATALAVQEKYADKSMRPSALAEGGANSRYRMRSQGKGLIELKERGWLQQSMRTAFGSYGYLDIESPAPLVHALQAALLAVLVLALWQARPAPVMTSVRMAVLVGVASVFVASALFSWTGDYQPQGRYLLSVVPMLGLGLALVGREDRSALRVVATLGFLLALVSFVGVGTAGLVRVTY</sequence>
<feature type="transmembrane region" description="Helical" evidence="1">
    <location>
        <begin position="186"/>
        <end position="206"/>
    </location>
</feature>
<feature type="transmembrane region" description="Helical" evidence="1">
    <location>
        <begin position="152"/>
        <end position="174"/>
    </location>
</feature>
<evidence type="ECO:0008006" key="4">
    <source>
        <dbReference type="Google" id="ProtNLM"/>
    </source>
</evidence>
<accession>A0ABW7GR71</accession>
<comment type="caution">
    <text evidence="2">The sequence shown here is derived from an EMBL/GenBank/DDBJ whole genome shotgun (WGS) entry which is preliminary data.</text>
</comment>
<evidence type="ECO:0000313" key="3">
    <source>
        <dbReference type="Proteomes" id="UP001606302"/>
    </source>
</evidence>
<feature type="transmembrane region" description="Helical" evidence="1">
    <location>
        <begin position="280"/>
        <end position="298"/>
    </location>
</feature>
<keyword evidence="1" id="KW-1133">Transmembrane helix</keyword>
<feature type="transmembrane region" description="Helical" evidence="1">
    <location>
        <begin position="399"/>
        <end position="417"/>
    </location>
</feature>